<evidence type="ECO:0000313" key="1">
    <source>
        <dbReference type="EMBL" id="ROS41584.1"/>
    </source>
</evidence>
<dbReference type="AlphaFoldDB" id="A0A3N2GY34"/>
<name>A0A3N2GY34_9PSEU</name>
<dbReference type="EMBL" id="RKHY01000001">
    <property type="protein sequence ID" value="ROS41584.1"/>
    <property type="molecule type" value="Genomic_DNA"/>
</dbReference>
<gene>
    <name evidence="1" type="ORF">EDD35_3950</name>
</gene>
<protein>
    <submittedName>
        <fullName evidence="1">Uncharacterized protein</fullName>
    </submittedName>
</protein>
<evidence type="ECO:0000313" key="2">
    <source>
        <dbReference type="Proteomes" id="UP000274843"/>
    </source>
</evidence>
<reference evidence="1 2" key="1">
    <citation type="submission" date="2018-11" db="EMBL/GenBank/DDBJ databases">
        <title>Sequencing the genomes of 1000 actinobacteria strains.</title>
        <authorList>
            <person name="Klenk H.-P."/>
        </authorList>
    </citation>
    <scope>NUCLEOTIDE SEQUENCE [LARGE SCALE GENOMIC DNA]</scope>
    <source>
        <strain evidence="1 2">DSM 44348</strain>
    </source>
</reference>
<comment type="caution">
    <text evidence="1">The sequence shown here is derived from an EMBL/GenBank/DDBJ whole genome shotgun (WGS) entry which is preliminary data.</text>
</comment>
<accession>A0A3N2GY34</accession>
<sequence>MWAALEGGGEVGELARVGVVWDAGAGVGLLIAGCLVL</sequence>
<proteinExistence type="predicted"/>
<keyword evidence="2" id="KW-1185">Reference proteome</keyword>
<organism evidence="1 2">
    <name type="scientific">Amycolatopsis thermoflava</name>
    <dbReference type="NCBI Taxonomy" id="84480"/>
    <lineage>
        <taxon>Bacteria</taxon>
        <taxon>Bacillati</taxon>
        <taxon>Actinomycetota</taxon>
        <taxon>Actinomycetes</taxon>
        <taxon>Pseudonocardiales</taxon>
        <taxon>Pseudonocardiaceae</taxon>
        <taxon>Amycolatopsis</taxon>
        <taxon>Amycolatopsis methanolica group</taxon>
    </lineage>
</organism>
<dbReference type="Proteomes" id="UP000274843">
    <property type="component" value="Unassembled WGS sequence"/>
</dbReference>